<keyword evidence="1" id="KW-1133">Transmembrane helix</keyword>
<accession>A0A6L8S1S5</accession>
<comment type="caution">
    <text evidence="2">The sequence shown here is derived from an EMBL/GenBank/DDBJ whole genome shotgun (WGS) entry which is preliminary data.</text>
</comment>
<dbReference type="InterPro" id="IPR037272">
    <property type="entry name" value="SNS_sf"/>
</dbReference>
<reference evidence="2 3" key="1">
    <citation type="journal article" date="2019" name="Nat. Med.">
        <title>A library of human gut bacterial isolates paired with longitudinal multiomics data enables mechanistic microbiome research.</title>
        <authorList>
            <person name="Poyet M."/>
            <person name="Groussin M."/>
            <person name="Gibbons S.M."/>
            <person name="Avila-Pacheco J."/>
            <person name="Jiang X."/>
            <person name="Kearney S.M."/>
            <person name="Perrotta A.R."/>
            <person name="Berdy B."/>
            <person name="Zhao S."/>
            <person name="Lieberman T.D."/>
            <person name="Swanson P.K."/>
            <person name="Smith M."/>
            <person name="Roesemann S."/>
            <person name="Alexander J.E."/>
            <person name="Rich S.A."/>
            <person name="Livny J."/>
            <person name="Vlamakis H."/>
            <person name="Clish C."/>
            <person name="Bullock K."/>
            <person name="Deik A."/>
            <person name="Scott J."/>
            <person name="Pierce K.A."/>
            <person name="Xavier R.J."/>
            <person name="Alm E.J."/>
        </authorList>
    </citation>
    <scope>NUCLEOTIDE SEQUENCE [LARGE SCALE GENOMIC DNA]</scope>
    <source>
        <strain evidence="2 3">BIOML-A6</strain>
    </source>
</reference>
<gene>
    <name evidence="2" type="ORF">GT528_12590</name>
</gene>
<evidence type="ECO:0000313" key="3">
    <source>
        <dbReference type="Proteomes" id="UP000472916"/>
    </source>
</evidence>
<feature type="transmembrane region" description="Helical" evidence="1">
    <location>
        <begin position="30"/>
        <end position="51"/>
    </location>
</feature>
<evidence type="ECO:0000313" key="2">
    <source>
        <dbReference type="EMBL" id="MZK42500.1"/>
    </source>
</evidence>
<evidence type="ECO:0000256" key="1">
    <source>
        <dbReference type="SAM" id="Phobius"/>
    </source>
</evidence>
<organism evidence="2 3">
    <name type="scientific">Dorea longicatena</name>
    <dbReference type="NCBI Taxonomy" id="88431"/>
    <lineage>
        <taxon>Bacteria</taxon>
        <taxon>Bacillati</taxon>
        <taxon>Bacillota</taxon>
        <taxon>Clostridia</taxon>
        <taxon>Lachnospirales</taxon>
        <taxon>Lachnospiraceae</taxon>
        <taxon>Dorea</taxon>
    </lineage>
</organism>
<dbReference type="RefSeq" id="WP_130096901.1">
    <property type="nucleotide sequence ID" value="NZ_JAKNFP010000013.1"/>
</dbReference>
<keyword evidence="1" id="KW-0812">Transmembrane</keyword>
<dbReference type="AlphaFoldDB" id="A0A6L8S1S5"/>
<proteinExistence type="predicted"/>
<sequence>MFVTSNAIDGLKCYLLPDFSKFNFTVFSQAATQVLFSVGIGNIIVSLRFGLLSNIKLPWLDASGISHLGI</sequence>
<name>A0A6L8S1S5_9FIRM</name>
<protein>
    <submittedName>
        <fullName evidence="2">Uncharacterized protein</fullName>
    </submittedName>
</protein>
<dbReference type="EMBL" id="WWSC01000017">
    <property type="protein sequence ID" value="MZK42500.1"/>
    <property type="molecule type" value="Genomic_DNA"/>
</dbReference>
<keyword evidence="1" id="KW-0472">Membrane</keyword>
<dbReference type="SUPFAM" id="SSF161070">
    <property type="entry name" value="SNF-like"/>
    <property type="match status" value="1"/>
</dbReference>
<dbReference type="Proteomes" id="UP000472916">
    <property type="component" value="Unassembled WGS sequence"/>
</dbReference>